<accession>A0AAW2ZQ24</accession>
<proteinExistence type="predicted"/>
<dbReference type="InterPro" id="IPR008614">
    <property type="entry name" value="FIBP"/>
</dbReference>
<keyword evidence="2" id="KW-1185">Reference proteome</keyword>
<name>A0AAW2ZQ24_9EUKA</name>
<gene>
    <name evidence="1" type="ORF">AKO1_009882</name>
</gene>
<protein>
    <recommendedName>
        <fullName evidence="3">Acidic fibroblast growth factor intracellular-binding protein</fullName>
    </recommendedName>
</protein>
<evidence type="ECO:0008006" key="3">
    <source>
        <dbReference type="Google" id="ProtNLM"/>
    </source>
</evidence>
<dbReference type="GO" id="GO:0005634">
    <property type="term" value="C:nucleus"/>
    <property type="evidence" value="ECO:0007669"/>
    <property type="project" value="TreeGrafter"/>
</dbReference>
<dbReference type="AlphaFoldDB" id="A0AAW2ZQ24"/>
<evidence type="ECO:0000313" key="1">
    <source>
        <dbReference type="EMBL" id="KAL0491329.1"/>
    </source>
</evidence>
<comment type="caution">
    <text evidence="1">The sequence shown here is derived from an EMBL/GenBank/DDBJ whole genome shotgun (WGS) entry which is preliminary data.</text>
</comment>
<dbReference type="Pfam" id="PF05427">
    <property type="entry name" value="FIBP"/>
    <property type="match status" value="2"/>
</dbReference>
<dbReference type="EMBL" id="JAOPGA020001789">
    <property type="protein sequence ID" value="KAL0491329.1"/>
    <property type="molecule type" value="Genomic_DNA"/>
</dbReference>
<reference evidence="1 2" key="1">
    <citation type="submission" date="2024-03" db="EMBL/GenBank/DDBJ databases">
        <title>The Acrasis kona genome and developmental transcriptomes reveal deep origins of eukaryotic multicellular pathways.</title>
        <authorList>
            <person name="Sheikh S."/>
            <person name="Fu C.-J."/>
            <person name="Brown M.W."/>
            <person name="Baldauf S.L."/>
        </authorList>
    </citation>
    <scope>NUCLEOTIDE SEQUENCE [LARGE SCALE GENOMIC DNA]</scope>
    <source>
        <strain evidence="1 2">ATCC MYA-3509</strain>
    </source>
</reference>
<organism evidence="1 2">
    <name type="scientific">Acrasis kona</name>
    <dbReference type="NCBI Taxonomy" id="1008807"/>
    <lineage>
        <taxon>Eukaryota</taxon>
        <taxon>Discoba</taxon>
        <taxon>Heterolobosea</taxon>
        <taxon>Tetramitia</taxon>
        <taxon>Eutetramitia</taxon>
        <taxon>Acrasidae</taxon>
        <taxon>Acrasis</taxon>
    </lineage>
</organism>
<dbReference type="PANTHER" id="PTHR13223:SF2">
    <property type="entry name" value="ACIDIC FIBROBLAST GROWTH FACTOR INTRACELLULAR-BINDING PROTEIN"/>
    <property type="match status" value="1"/>
</dbReference>
<dbReference type="Proteomes" id="UP001431209">
    <property type="component" value="Unassembled WGS sequence"/>
</dbReference>
<evidence type="ECO:0000313" key="2">
    <source>
        <dbReference type="Proteomes" id="UP001431209"/>
    </source>
</evidence>
<dbReference type="PANTHER" id="PTHR13223">
    <property type="entry name" value="ACIDIC FIBROBLAST GROWTH FACTOR INTRACELLULAR BINDING PROTEIN"/>
    <property type="match status" value="1"/>
</dbReference>
<sequence length="417" mass="48543">MTELNQTIGGNGAIASLNVFFSDPILINQYIFEQWLRGFTVESTTRIVKAKQAQNAVEEKYFYLVQNEIVYQYRIFDQIVKLLADPCMFMAQGSSCEVQIPPSVRRRLIEKYFSYDEAVFRELIGRKLNDRSRKDLDDISEQTGVEMISCRRQYDNLRSVQKFFKDGHMLVNPTMATIYNVVEEKFVLPKRLARHYGVCAFLCHHRLDITKRKLSNFDFSLFRYFAKRMIKYWTKNGSSNQIPVQQLVDTSPSSSTSSGNNSGSFMIPTNTSLLILTLDFYILRDLKAVLYNHKTRLAEFQEMVIARTMGLNIKNERVTRLEERFPILLKNLLNIGAGLIQPKELRDFFIDILEKFVEILKQVPLSEDETKLFCDALIGSFHDLNSLRIHAKSKFLTPWDLFMFVVKDVSVRFVKVM</sequence>